<dbReference type="AlphaFoldDB" id="A0AAV1QTT7"/>
<reference evidence="1 2" key="1">
    <citation type="submission" date="2024-01" db="EMBL/GenBank/DDBJ databases">
        <authorList>
            <person name="Waweru B."/>
        </authorList>
    </citation>
    <scope>NUCLEOTIDE SEQUENCE [LARGE SCALE GENOMIC DNA]</scope>
</reference>
<proteinExistence type="predicted"/>
<sequence length="118" mass="13151">MEGYKPNTSKVLSCVDDKDIDRANFICCALTEEEEEYGEEAEDKIKDVKKTPTRGLIPILTRSCFFGGKSFNIFFNQSSENPGTCELRQDKEGQVLGQPYPLWHSAHAGDLTQDGSSP</sequence>
<dbReference type="Proteomes" id="UP001314170">
    <property type="component" value="Unassembled WGS sequence"/>
</dbReference>
<name>A0AAV1QTT7_9ROSI</name>
<gene>
    <name evidence="1" type="ORF">DCAF_LOCUS1355</name>
</gene>
<accession>A0AAV1QTT7</accession>
<comment type="caution">
    <text evidence="1">The sequence shown here is derived from an EMBL/GenBank/DDBJ whole genome shotgun (WGS) entry which is preliminary data.</text>
</comment>
<organism evidence="1 2">
    <name type="scientific">Dovyalis caffra</name>
    <dbReference type="NCBI Taxonomy" id="77055"/>
    <lineage>
        <taxon>Eukaryota</taxon>
        <taxon>Viridiplantae</taxon>
        <taxon>Streptophyta</taxon>
        <taxon>Embryophyta</taxon>
        <taxon>Tracheophyta</taxon>
        <taxon>Spermatophyta</taxon>
        <taxon>Magnoliopsida</taxon>
        <taxon>eudicotyledons</taxon>
        <taxon>Gunneridae</taxon>
        <taxon>Pentapetalae</taxon>
        <taxon>rosids</taxon>
        <taxon>fabids</taxon>
        <taxon>Malpighiales</taxon>
        <taxon>Salicaceae</taxon>
        <taxon>Flacourtieae</taxon>
        <taxon>Dovyalis</taxon>
    </lineage>
</organism>
<evidence type="ECO:0000313" key="2">
    <source>
        <dbReference type="Proteomes" id="UP001314170"/>
    </source>
</evidence>
<protein>
    <submittedName>
        <fullName evidence="1">Uncharacterized protein</fullName>
    </submittedName>
</protein>
<evidence type="ECO:0000313" key="1">
    <source>
        <dbReference type="EMBL" id="CAK7323725.1"/>
    </source>
</evidence>
<keyword evidence="2" id="KW-1185">Reference proteome</keyword>
<dbReference type="EMBL" id="CAWUPB010000131">
    <property type="protein sequence ID" value="CAK7323725.1"/>
    <property type="molecule type" value="Genomic_DNA"/>
</dbReference>